<dbReference type="SUPFAM" id="SSF55031">
    <property type="entry name" value="Bacterial exopeptidase dimerisation domain"/>
    <property type="match status" value="1"/>
</dbReference>
<evidence type="ECO:0000259" key="15">
    <source>
        <dbReference type="Pfam" id="PF07687"/>
    </source>
</evidence>
<dbReference type="GO" id="GO:0009089">
    <property type="term" value="P:lysine biosynthetic process via diaminopimelate"/>
    <property type="evidence" value="ECO:0007669"/>
    <property type="project" value="UniProtKB-UniPathway"/>
</dbReference>
<evidence type="ECO:0000256" key="5">
    <source>
        <dbReference type="ARBA" id="ARBA00011921"/>
    </source>
</evidence>
<keyword evidence="9" id="KW-0028">Amino-acid biosynthesis</keyword>
<dbReference type="OrthoDB" id="3665926at2"/>
<dbReference type="InterPro" id="IPR011650">
    <property type="entry name" value="Peptidase_M20_dimer"/>
</dbReference>
<dbReference type="PATRIC" id="fig|454.4.peg.1864"/>
<comment type="cofactor">
    <cofactor evidence="1">
        <name>Co(2+)</name>
        <dbReference type="ChEBI" id="CHEBI:48828"/>
    </cofactor>
</comment>
<evidence type="ECO:0000256" key="4">
    <source>
        <dbReference type="ARBA" id="ARBA00005691"/>
    </source>
</evidence>
<dbReference type="SUPFAM" id="SSF53187">
    <property type="entry name" value="Zn-dependent exopeptidases"/>
    <property type="match status" value="1"/>
</dbReference>
<dbReference type="Pfam" id="PF07687">
    <property type="entry name" value="M20_dimer"/>
    <property type="match status" value="1"/>
</dbReference>
<accession>A0A0W0VKZ0</accession>
<keyword evidence="17" id="KW-1185">Reference proteome</keyword>
<reference evidence="16 17" key="1">
    <citation type="submission" date="2015-11" db="EMBL/GenBank/DDBJ databases">
        <title>Genomic analysis of 38 Legionella species identifies large and diverse effector repertoires.</title>
        <authorList>
            <person name="Burstein D."/>
            <person name="Amaro F."/>
            <person name="Zusman T."/>
            <person name="Lifshitz Z."/>
            <person name="Cohen O."/>
            <person name="Gilbert J.A."/>
            <person name="Pupko T."/>
            <person name="Shuman H.A."/>
            <person name="Segal G."/>
        </authorList>
    </citation>
    <scope>NUCLEOTIDE SEQUENCE [LARGE SCALE GENOMIC DNA]</scope>
    <source>
        <strain evidence="16 17">Bercovier 4</strain>
    </source>
</reference>
<evidence type="ECO:0000256" key="10">
    <source>
        <dbReference type="ARBA" id="ARBA00022723"/>
    </source>
</evidence>
<comment type="cofactor">
    <cofactor evidence="2">
        <name>Zn(2+)</name>
        <dbReference type="ChEBI" id="CHEBI:29105"/>
    </cofactor>
</comment>
<dbReference type="EMBL" id="LNYH01000100">
    <property type="protein sequence ID" value="KTD20470.1"/>
    <property type="molecule type" value="Genomic_DNA"/>
</dbReference>
<comment type="similarity">
    <text evidence="4">Belongs to the peptidase M20A family. ArgE subfamily.</text>
</comment>
<evidence type="ECO:0000256" key="1">
    <source>
        <dbReference type="ARBA" id="ARBA00001941"/>
    </source>
</evidence>
<dbReference type="PROSITE" id="PS00758">
    <property type="entry name" value="ARGE_DAPE_CPG2_1"/>
    <property type="match status" value="1"/>
</dbReference>
<dbReference type="InterPro" id="IPR050072">
    <property type="entry name" value="Peptidase_M20A"/>
</dbReference>
<dbReference type="GO" id="GO:0046872">
    <property type="term" value="F:metal ion binding"/>
    <property type="evidence" value="ECO:0007669"/>
    <property type="project" value="UniProtKB-KW"/>
</dbReference>
<keyword evidence="13" id="KW-0170">Cobalt</keyword>
<dbReference type="NCBIfam" id="TIGR01892">
    <property type="entry name" value="AcOrn-deacetyl"/>
    <property type="match status" value="1"/>
</dbReference>
<dbReference type="STRING" id="454.Lisr_1715"/>
<proteinExistence type="inferred from homology"/>
<feature type="domain" description="Peptidase M20 dimerisation" evidence="15">
    <location>
        <begin position="175"/>
        <end position="275"/>
    </location>
</feature>
<dbReference type="InterPro" id="IPR001261">
    <property type="entry name" value="ArgE/DapE_CS"/>
</dbReference>
<sequence>MTTVKQAYAELLKDLVSFDSISNKSNLPCIDFLSHYLSERRFRTQMFFNEDKTKANLVAAIGPDISGGLMLAGHTDVVPVDRQRWDFNPFELIEMKGRLIGRGTSDMKGFIALVCDVIDSVSLNQLKKPLYLVFTYDEEVGCFGAKSLQKELFKYAQYIDFALIGEPTNSSLVNTHKGMQATKTQFMGKPAHSSAPHLGSNAIMAASAFLQQLPSFLPKEENSAFTPAYTTFNAGMIKGGSAVNIIAEHCQLDWECRPLPGIQEKEIAHIMDKLTEEVRSSSKVDVHHHIISFVPGLTTKNNQQSIEFVKQFLPESIKVTTAPFVTEAGIFEQASIPTIVFGPGELEQAHQPNESVSIEAMENYRQFLFDLIQHHCH</sequence>
<dbReference type="Gene3D" id="3.30.70.360">
    <property type="match status" value="1"/>
</dbReference>
<name>A0A0W0VKZ0_9GAMM</name>
<evidence type="ECO:0000256" key="3">
    <source>
        <dbReference type="ARBA" id="ARBA00005130"/>
    </source>
</evidence>
<evidence type="ECO:0000256" key="12">
    <source>
        <dbReference type="ARBA" id="ARBA00022833"/>
    </source>
</evidence>
<gene>
    <name evidence="16" type="ORF">Lisr_1715</name>
</gene>
<evidence type="ECO:0000256" key="2">
    <source>
        <dbReference type="ARBA" id="ARBA00001947"/>
    </source>
</evidence>
<dbReference type="Proteomes" id="UP000054761">
    <property type="component" value="Unassembled WGS sequence"/>
</dbReference>
<evidence type="ECO:0000313" key="16">
    <source>
        <dbReference type="EMBL" id="KTD20470.1"/>
    </source>
</evidence>
<evidence type="ECO:0000256" key="11">
    <source>
        <dbReference type="ARBA" id="ARBA00022801"/>
    </source>
</evidence>
<comment type="catalytic activity">
    <reaction evidence="14">
        <text>N-succinyl-(2S,6S)-2,6-diaminopimelate + H2O = (2S,6S)-2,6-diaminopimelate + succinate</text>
        <dbReference type="Rhea" id="RHEA:22608"/>
        <dbReference type="ChEBI" id="CHEBI:15377"/>
        <dbReference type="ChEBI" id="CHEBI:30031"/>
        <dbReference type="ChEBI" id="CHEBI:57609"/>
        <dbReference type="ChEBI" id="CHEBI:58087"/>
        <dbReference type="EC" id="3.5.1.18"/>
    </reaction>
</comment>
<dbReference type="UniPathway" id="UPA00034">
    <property type="reaction ID" value="UER00021"/>
</dbReference>
<dbReference type="InterPro" id="IPR010182">
    <property type="entry name" value="ArgE/DapE"/>
</dbReference>
<comment type="caution">
    <text evidence="16">The sequence shown here is derived from an EMBL/GenBank/DDBJ whole genome shotgun (WGS) entry which is preliminary data.</text>
</comment>
<protein>
    <recommendedName>
        <fullName evidence="6">Probable succinyl-diaminopimelate desuccinylase</fullName>
        <ecNumber evidence="5">3.5.1.18</ecNumber>
    </recommendedName>
</protein>
<dbReference type="GO" id="GO:0006526">
    <property type="term" value="P:L-arginine biosynthetic process"/>
    <property type="evidence" value="ECO:0007669"/>
    <property type="project" value="UniProtKB-KW"/>
</dbReference>
<dbReference type="Gene3D" id="3.40.630.10">
    <property type="entry name" value="Zn peptidases"/>
    <property type="match status" value="1"/>
</dbReference>
<organism evidence="16 17">
    <name type="scientific">Legionella israelensis</name>
    <dbReference type="NCBI Taxonomy" id="454"/>
    <lineage>
        <taxon>Bacteria</taxon>
        <taxon>Pseudomonadati</taxon>
        <taxon>Pseudomonadota</taxon>
        <taxon>Gammaproteobacteria</taxon>
        <taxon>Legionellales</taxon>
        <taxon>Legionellaceae</taxon>
        <taxon>Legionella</taxon>
    </lineage>
</organism>
<dbReference type="PANTHER" id="PTHR43808:SF31">
    <property type="entry name" value="N-ACETYL-L-CITRULLINE DEACETYLASE"/>
    <property type="match status" value="1"/>
</dbReference>
<evidence type="ECO:0000256" key="14">
    <source>
        <dbReference type="ARBA" id="ARBA00051301"/>
    </source>
</evidence>
<evidence type="ECO:0000256" key="8">
    <source>
        <dbReference type="ARBA" id="ARBA00022571"/>
    </source>
</evidence>
<evidence type="ECO:0000256" key="7">
    <source>
        <dbReference type="ARBA" id="ARBA00022490"/>
    </source>
</evidence>
<dbReference type="InterPro" id="IPR036264">
    <property type="entry name" value="Bact_exopeptidase_dim_dom"/>
</dbReference>
<keyword evidence="7" id="KW-0963">Cytoplasm</keyword>
<dbReference type="GO" id="GO:0008777">
    <property type="term" value="F:acetylornithine deacetylase activity"/>
    <property type="evidence" value="ECO:0007669"/>
    <property type="project" value="TreeGrafter"/>
</dbReference>
<dbReference type="PANTHER" id="PTHR43808">
    <property type="entry name" value="ACETYLORNITHINE DEACETYLASE"/>
    <property type="match status" value="1"/>
</dbReference>
<dbReference type="InterPro" id="IPR010169">
    <property type="entry name" value="AcOrn-deacetyl"/>
</dbReference>
<dbReference type="InterPro" id="IPR002933">
    <property type="entry name" value="Peptidase_M20"/>
</dbReference>
<dbReference type="EC" id="3.5.1.18" evidence="5"/>
<evidence type="ECO:0000313" key="17">
    <source>
        <dbReference type="Proteomes" id="UP000054761"/>
    </source>
</evidence>
<dbReference type="AlphaFoldDB" id="A0A0W0VKZ0"/>
<evidence type="ECO:0000256" key="9">
    <source>
        <dbReference type="ARBA" id="ARBA00022605"/>
    </source>
</evidence>
<dbReference type="RefSeq" id="WP_058502054.1">
    <property type="nucleotide sequence ID" value="NZ_CAAAJA010000007.1"/>
</dbReference>
<dbReference type="Pfam" id="PF01546">
    <property type="entry name" value="Peptidase_M20"/>
    <property type="match status" value="1"/>
</dbReference>
<dbReference type="NCBIfam" id="TIGR01910">
    <property type="entry name" value="DapE-ArgE"/>
    <property type="match status" value="1"/>
</dbReference>
<dbReference type="CDD" id="cd03894">
    <property type="entry name" value="M20_ArgE"/>
    <property type="match status" value="1"/>
</dbReference>
<keyword evidence="10" id="KW-0479">Metal-binding</keyword>
<dbReference type="GO" id="GO:0009014">
    <property type="term" value="F:succinyl-diaminopimelate desuccinylase activity"/>
    <property type="evidence" value="ECO:0007669"/>
    <property type="project" value="UniProtKB-EC"/>
</dbReference>
<evidence type="ECO:0000256" key="6">
    <source>
        <dbReference type="ARBA" id="ARBA00016853"/>
    </source>
</evidence>
<evidence type="ECO:0000256" key="13">
    <source>
        <dbReference type="ARBA" id="ARBA00023285"/>
    </source>
</evidence>
<keyword evidence="11 16" id="KW-0378">Hydrolase</keyword>
<comment type="pathway">
    <text evidence="3">Amino-acid biosynthesis; L-lysine biosynthesis via DAP pathway; LL-2,6-diaminopimelate from (S)-tetrahydrodipicolinate (succinylase route): step 3/3.</text>
</comment>
<keyword evidence="8" id="KW-0055">Arginine biosynthesis</keyword>
<keyword evidence="12" id="KW-0862">Zinc</keyword>
<dbReference type="PROSITE" id="PS00759">
    <property type="entry name" value="ARGE_DAPE_CPG2_2"/>
    <property type="match status" value="1"/>
</dbReference>